<evidence type="ECO:0000256" key="7">
    <source>
        <dbReference type="ARBA" id="ARBA00022989"/>
    </source>
</evidence>
<dbReference type="EMBL" id="JAFLVR010000002">
    <property type="protein sequence ID" value="MBO0450915.1"/>
    <property type="molecule type" value="Genomic_DNA"/>
</dbReference>
<reference evidence="11 12" key="1">
    <citation type="submission" date="2021-03" db="EMBL/GenBank/DDBJ databases">
        <title>Enterococcal diversity collection.</title>
        <authorList>
            <person name="Gilmore M.S."/>
            <person name="Schwartzman J."/>
            <person name="Van Tyne D."/>
            <person name="Martin M."/>
            <person name="Earl A.M."/>
            <person name="Manson A.L."/>
            <person name="Straub T."/>
            <person name="Salamzade R."/>
            <person name="Saavedra J."/>
            <person name="Lebreton F."/>
            <person name="Prichula J."/>
            <person name="Schaufler K."/>
            <person name="Gaca A."/>
            <person name="Sgardioli B."/>
            <person name="Wagenaar J."/>
            <person name="Strong T."/>
        </authorList>
    </citation>
    <scope>NUCLEOTIDE SEQUENCE [LARGE SCALE GENOMIC DNA]</scope>
    <source>
        <strain evidence="11 12">MJM16</strain>
    </source>
</reference>
<dbReference type="PANTHER" id="PTHR32024:SF1">
    <property type="entry name" value="KTR SYSTEM POTASSIUM UPTAKE PROTEIN B"/>
    <property type="match status" value="1"/>
</dbReference>
<evidence type="ECO:0000313" key="12">
    <source>
        <dbReference type="Proteomes" id="UP000664495"/>
    </source>
</evidence>
<dbReference type="Pfam" id="PF02386">
    <property type="entry name" value="TrkH"/>
    <property type="match status" value="1"/>
</dbReference>
<sequence length="453" mass="49431">MMDKEKHRRLKLYPIQFIALGFGGVILIGSLLLTLPIFTNSGEGTSFIDALFTATSATCVTGLTTLTTNEHWNTGGQLVILGLIEVGGLGFMMMPFIFFAFMKKRVGLLTRIILQESLNLDSLSGVMRLMFYIFRFAFGFQLLGAILLAIDFVPTYGIAKGLWYAIFHSISAFCNAGFDLFGDSLVGFQDNAYVLFVISGLIIAGGLGFIVWQDLMNFRKTKKLSLHSKLALTVSISLLVIGTLVFYISESGGRNIVGDSSSIDRFANMLFMSVTARTAGYFSVDYGNVSQAGILFTIVLMFIGGTPGSTAGGLKTTTFGVLLVQTISMLKGRENAEVFRRTIRPSVVSRALTLFFITLTSCIFVTMLMSVTETLPRFRGIEYLLFETFSAFGTVGLTMGLTPSLTLAGKLLIIGLMYIGRVGILTVGFSLTMRLMKSNSGHYKLPEESVMIG</sequence>
<evidence type="ECO:0000256" key="9">
    <source>
        <dbReference type="ARBA" id="ARBA00023136"/>
    </source>
</evidence>
<feature type="transmembrane region" description="Helical" evidence="10">
    <location>
        <begin position="224"/>
        <end position="248"/>
    </location>
</feature>
<keyword evidence="8" id="KW-0406">Ion transport</keyword>
<gene>
    <name evidence="11" type="ORF">JZO85_01460</name>
</gene>
<evidence type="ECO:0000256" key="2">
    <source>
        <dbReference type="ARBA" id="ARBA00022448"/>
    </source>
</evidence>
<feature type="transmembrane region" description="Helical" evidence="10">
    <location>
        <begin position="78"/>
        <end position="101"/>
    </location>
</feature>
<comment type="subcellular location">
    <subcellularLocation>
        <location evidence="1">Cell membrane</location>
        <topology evidence="1">Multi-pass membrane protein</topology>
    </subcellularLocation>
</comment>
<feature type="transmembrane region" description="Helical" evidence="10">
    <location>
        <begin position="351"/>
        <end position="371"/>
    </location>
</feature>
<keyword evidence="5 10" id="KW-0812">Transmembrane</keyword>
<dbReference type="Proteomes" id="UP000664495">
    <property type="component" value="Unassembled WGS sequence"/>
</dbReference>
<keyword evidence="9 10" id="KW-0472">Membrane</keyword>
<keyword evidence="3" id="KW-1003">Cell membrane</keyword>
<dbReference type="InterPro" id="IPR004772">
    <property type="entry name" value="TrkH"/>
</dbReference>
<organism evidence="11 12">
    <name type="scientific">Candidatus Enterococcus murrayae</name>
    <dbReference type="NCBI Taxonomy" id="2815321"/>
    <lineage>
        <taxon>Bacteria</taxon>
        <taxon>Bacillati</taxon>
        <taxon>Bacillota</taxon>
        <taxon>Bacilli</taxon>
        <taxon>Lactobacillales</taxon>
        <taxon>Enterococcaceae</taxon>
        <taxon>Enterococcus</taxon>
    </lineage>
</organism>
<evidence type="ECO:0000256" key="4">
    <source>
        <dbReference type="ARBA" id="ARBA00022538"/>
    </source>
</evidence>
<keyword evidence="6" id="KW-0630">Potassium</keyword>
<evidence type="ECO:0000313" key="11">
    <source>
        <dbReference type="EMBL" id="MBO0450915.1"/>
    </source>
</evidence>
<feature type="transmembrane region" description="Helical" evidence="10">
    <location>
        <begin position="12"/>
        <end position="35"/>
    </location>
</feature>
<evidence type="ECO:0000256" key="10">
    <source>
        <dbReference type="SAM" id="Phobius"/>
    </source>
</evidence>
<dbReference type="RefSeq" id="WP_207106756.1">
    <property type="nucleotide sequence ID" value="NZ_JAFLVR010000002.1"/>
</dbReference>
<keyword evidence="2" id="KW-0813">Transport</keyword>
<keyword evidence="7 10" id="KW-1133">Transmembrane helix</keyword>
<keyword evidence="4" id="KW-0633">Potassium transport</keyword>
<proteinExistence type="predicted"/>
<dbReference type="NCBIfam" id="TIGR00933">
    <property type="entry name" value="2a38"/>
    <property type="match status" value="1"/>
</dbReference>
<evidence type="ECO:0000256" key="5">
    <source>
        <dbReference type="ARBA" id="ARBA00022692"/>
    </source>
</evidence>
<evidence type="ECO:0000256" key="6">
    <source>
        <dbReference type="ARBA" id="ARBA00022958"/>
    </source>
</evidence>
<evidence type="ECO:0000256" key="3">
    <source>
        <dbReference type="ARBA" id="ARBA00022475"/>
    </source>
</evidence>
<keyword evidence="12" id="KW-1185">Reference proteome</keyword>
<feature type="transmembrane region" description="Helical" evidence="10">
    <location>
        <begin position="383"/>
        <end position="405"/>
    </location>
</feature>
<protein>
    <submittedName>
        <fullName evidence="11">TrkH family potassium uptake protein</fullName>
    </submittedName>
</protein>
<evidence type="ECO:0000256" key="8">
    <source>
        <dbReference type="ARBA" id="ARBA00023065"/>
    </source>
</evidence>
<name>A0ABS3HDC2_9ENTE</name>
<feature type="transmembrane region" description="Helical" evidence="10">
    <location>
        <begin position="193"/>
        <end position="212"/>
    </location>
</feature>
<comment type="caution">
    <text evidence="11">The sequence shown here is derived from an EMBL/GenBank/DDBJ whole genome shotgun (WGS) entry which is preliminary data.</text>
</comment>
<accession>A0ABS3HDC2</accession>
<feature type="transmembrane region" description="Helical" evidence="10">
    <location>
        <begin position="411"/>
        <end position="431"/>
    </location>
</feature>
<dbReference type="PANTHER" id="PTHR32024">
    <property type="entry name" value="TRK SYSTEM POTASSIUM UPTAKE PROTEIN TRKG-RELATED"/>
    <property type="match status" value="1"/>
</dbReference>
<evidence type="ECO:0000256" key="1">
    <source>
        <dbReference type="ARBA" id="ARBA00004651"/>
    </source>
</evidence>
<feature type="transmembrane region" description="Helical" evidence="10">
    <location>
        <begin position="129"/>
        <end position="150"/>
    </location>
</feature>
<dbReference type="InterPro" id="IPR003445">
    <property type="entry name" value="Cat_transpt"/>
</dbReference>